<dbReference type="EMBL" id="JAIQCV010000007">
    <property type="protein sequence ID" value="KAH1081718.1"/>
    <property type="molecule type" value="Genomic_DNA"/>
</dbReference>
<feature type="domain" description="Zinc knuckle CX2CX4HX4C" evidence="1">
    <location>
        <begin position="28"/>
        <end position="58"/>
    </location>
</feature>
<proteinExistence type="predicted"/>
<gene>
    <name evidence="2" type="ORF">J1N35_021479</name>
</gene>
<keyword evidence="3" id="KW-1185">Reference proteome</keyword>
<dbReference type="AlphaFoldDB" id="A0A9D3VET3"/>
<dbReference type="Proteomes" id="UP000828251">
    <property type="component" value="Unassembled WGS sequence"/>
</dbReference>
<protein>
    <recommendedName>
        <fullName evidence="1">Zinc knuckle CX2CX4HX4C domain-containing protein</fullName>
    </recommendedName>
</protein>
<dbReference type="OrthoDB" id="990316at2759"/>
<name>A0A9D3VET3_9ROSI</name>
<evidence type="ECO:0000313" key="3">
    <source>
        <dbReference type="Proteomes" id="UP000828251"/>
    </source>
</evidence>
<sequence>METELAGLTLNKEEEGVLQIQLDPNSEREARAFRFKYERLSLFCFYCGRLGHSDSFCEVKMELGVEITEMGWDLSLQAQSRRALAMNNVCLCKESEGKLGGNCEDGRVSGNSL</sequence>
<dbReference type="Pfam" id="PF14392">
    <property type="entry name" value="zf-CCHC_4"/>
    <property type="match status" value="1"/>
</dbReference>
<comment type="caution">
    <text evidence="2">The sequence shown here is derived from an EMBL/GenBank/DDBJ whole genome shotgun (WGS) entry which is preliminary data.</text>
</comment>
<organism evidence="2 3">
    <name type="scientific">Gossypium stocksii</name>
    <dbReference type="NCBI Taxonomy" id="47602"/>
    <lineage>
        <taxon>Eukaryota</taxon>
        <taxon>Viridiplantae</taxon>
        <taxon>Streptophyta</taxon>
        <taxon>Embryophyta</taxon>
        <taxon>Tracheophyta</taxon>
        <taxon>Spermatophyta</taxon>
        <taxon>Magnoliopsida</taxon>
        <taxon>eudicotyledons</taxon>
        <taxon>Gunneridae</taxon>
        <taxon>Pentapetalae</taxon>
        <taxon>rosids</taxon>
        <taxon>malvids</taxon>
        <taxon>Malvales</taxon>
        <taxon>Malvaceae</taxon>
        <taxon>Malvoideae</taxon>
        <taxon>Gossypium</taxon>
    </lineage>
</organism>
<reference evidence="2 3" key="1">
    <citation type="journal article" date="2021" name="Plant Biotechnol. J.">
        <title>Multi-omics assisted identification of the key and species-specific regulatory components of drought-tolerant mechanisms in Gossypium stocksii.</title>
        <authorList>
            <person name="Yu D."/>
            <person name="Ke L."/>
            <person name="Zhang D."/>
            <person name="Wu Y."/>
            <person name="Sun Y."/>
            <person name="Mei J."/>
            <person name="Sun J."/>
            <person name="Sun Y."/>
        </authorList>
    </citation>
    <scope>NUCLEOTIDE SEQUENCE [LARGE SCALE GENOMIC DNA]</scope>
    <source>
        <strain evidence="3">cv. E1</strain>
        <tissue evidence="2">Leaf</tissue>
    </source>
</reference>
<dbReference type="InterPro" id="IPR025836">
    <property type="entry name" value="Zn_knuckle_CX2CX4HX4C"/>
</dbReference>
<accession>A0A9D3VET3</accession>
<evidence type="ECO:0000259" key="1">
    <source>
        <dbReference type="Pfam" id="PF14392"/>
    </source>
</evidence>
<evidence type="ECO:0000313" key="2">
    <source>
        <dbReference type="EMBL" id="KAH1081718.1"/>
    </source>
</evidence>